<proteinExistence type="predicted"/>
<name>A0A9X6SS18_BACCE</name>
<gene>
    <name evidence="2" type="ORF">CON36_35280</name>
</gene>
<sequence length="66" mass="7835">MDFSIRNQNPKHPVIKKIERTTEIEPIKDNKEKGSKKRTKEENEEKKNKNAEEIEDELGSLIDVKW</sequence>
<accession>A0A9X6SS18</accession>
<dbReference type="EMBL" id="NVMX01000249">
    <property type="protein sequence ID" value="PDZ94150.1"/>
    <property type="molecule type" value="Genomic_DNA"/>
</dbReference>
<dbReference type="Proteomes" id="UP000219922">
    <property type="component" value="Unassembled WGS sequence"/>
</dbReference>
<feature type="region of interest" description="Disordered" evidence="1">
    <location>
        <begin position="1"/>
        <end position="53"/>
    </location>
</feature>
<feature type="compositionally biased region" description="Polar residues" evidence="1">
    <location>
        <begin position="1"/>
        <end position="10"/>
    </location>
</feature>
<dbReference type="AlphaFoldDB" id="A0A9X6SS18"/>
<organism evidence="2 3">
    <name type="scientific">Bacillus cereus</name>
    <dbReference type="NCBI Taxonomy" id="1396"/>
    <lineage>
        <taxon>Bacteria</taxon>
        <taxon>Bacillati</taxon>
        <taxon>Bacillota</taxon>
        <taxon>Bacilli</taxon>
        <taxon>Bacillales</taxon>
        <taxon>Bacillaceae</taxon>
        <taxon>Bacillus</taxon>
        <taxon>Bacillus cereus group</taxon>
    </lineage>
</organism>
<evidence type="ECO:0000313" key="3">
    <source>
        <dbReference type="Proteomes" id="UP000219922"/>
    </source>
</evidence>
<evidence type="ECO:0000256" key="1">
    <source>
        <dbReference type="SAM" id="MobiDB-lite"/>
    </source>
</evidence>
<comment type="caution">
    <text evidence="2">The sequence shown here is derived from an EMBL/GenBank/DDBJ whole genome shotgun (WGS) entry which is preliminary data.</text>
</comment>
<protein>
    <submittedName>
        <fullName evidence="2">Uncharacterized protein</fullName>
    </submittedName>
</protein>
<reference evidence="2 3" key="1">
    <citation type="submission" date="2017-09" db="EMBL/GenBank/DDBJ databases">
        <title>Large-scale bioinformatics analysis of Bacillus genomes uncovers conserved roles of natural products in bacterial physiology.</title>
        <authorList>
            <consortium name="Agbiome Team Llc"/>
            <person name="Bleich R.M."/>
            <person name="Grubbs K.J."/>
            <person name="Santa Maria K.C."/>
            <person name="Allen S.E."/>
            <person name="Farag S."/>
            <person name="Shank E.A."/>
            <person name="Bowers A."/>
        </authorList>
    </citation>
    <scope>NUCLEOTIDE SEQUENCE [LARGE SCALE GENOMIC DNA]</scope>
    <source>
        <strain evidence="2 3">AFS092789</strain>
    </source>
</reference>
<feature type="compositionally biased region" description="Basic and acidic residues" evidence="1">
    <location>
        <begin position="16"/>
        <end position="52"/>
    </location>
</feature>
<dbReference type="RefSeq" id="WP_098007251.1">
    <property type="nucleotide sequence ID" value="NZ_NVMX01000249.1"/>
</dbReference>
<evidence type="ECO:0000313" key="2">
    <source>
        <dbReference type="EMBL" id="PDZ94150.1"/>
    </source>
</evidence>